<comment type="caution">
    <text evidence="2">The sequence shown here is derived from an EMBL/GenBank/DDBJ whole genome shotgun (WGS) entry which is preliminary data.</text>
</comment>
<evidence type="ECO:0000313" key="2">
    <source>
        <dbReference type="EMBL" id="GAG98662.1"/>
    </source>
</evidence>
<accession>X1D0M3</accession>
<feature type="transmembrane region" description="Helical" evidence="1">
    <location>
        <begin position="57"/>
        <end position="73"/>
    </location>
</feature>
<keyword evidence="1" id="KW-1133">Transmembrane helix</keyword>
<evidence type="ECO:0000256" key="1">
    <source>
        <dbReference type="SAM" id="Phobius"/>
    </source>
</evidence>
<sequence length="273" mass="31293">MDIGLVRGILTIGIGLLIVFNAHREWEIGMHKHVSLKSLLTLVGATALLFIAMARQFFYGWYLLWSIPFFLLFRDKRLSYTVILCLLLVFPNYTHDNFASLGFEETRHWEDEFVTVDGWSSEIDIKGDLVNASQVSAHVDSDGTNGRFWFDTRNVTDDAYLQNVSISYTKVVEIDFDKSMEFVARIDSSWDPPFGRYADLSISFEGNDANSEHINGSIIPITSVFTNLSYILWRFAFTNIDSPTHNGTLTLLNLTIYPVQRVESSYQIDFFYT</sequence>
<proteinExistence type="predicted"/>
<name>X1D0M3_9ZZZZ</name>
<keyword evidence="1" id="KW-0812">Transmembrane</keyword>
<feature type="non-terminal residue" evidence="2">
    <location>
        <position position="273"/>
    </location>
</feature>
<reference evidence="2" key="1">
    <citation type="journal article" date="2014" name="Front. Microbiol.">
        <title>High frequency of phylogenetically diverse reductive dehalogenase-homologous genes in deep subseafloor sedimentary metagenomes.</title>
        <authorList>
            <person name="Kawai M."/>
            <person name="Futagami T."/>
            <person name="Toyoda A."/>
            <person name="Takaki Y."/>
            <person name="Nishi S."/>
            <person name="Hori S."/>
            <person name="Arai W."/>
            <person name="Tsubouchi T."/>
            <person name="Morono Y."/>
            <person name="Uchiyama I."/>
            <person name="Ito T."/>
            <person name="Fujiyama A."/>
            <person name="Inagaki F."/>
            <person name="Takami H."/>
        </authorList>
    </citation>
    <scope>NUCLEOTIDE SEQUENCE</scope>
    <source>
        <strain evidence="2">Expedition CK06-06</strain>
    </source>
</reference>
<protein>
    <submittedName>
        <fullName evidence="2">Uncharacterized protein</fullName>
    </submittedName>
</protein>
<feature type="transmembrane region" description="Helical" evidence="1">
    <location>
        <begin position="34"/>
        <end position="51"/>
    </location>
</feature>
<organism evidence="2">
    <name type="scientific">marine sediment metagenome</name>
    <dbReference type="NCBI Taxonomy" id="412755"/>
    <lineage>
        <taxon>unclassified sequences</taxon>
        <taxon>metagenomes</taxon>
        <taxon>ecological metagenomes</taxon>
    </lineage>
</organism>
<dbReference type="AlphaFoldDB" id="X1D0M3"/>
<dbReference type="EMBL" id="BART01026585">
    <property type="protein sequence ID" value="GAG98662.1"/>
    <property type="molecule type" value="Genomic_DNA"/>
</dbReference>
<keyword evidence="1" id="KW-0472">Membrane</keyword>
<feature type="transmembrane region" description="Helical" evidence="1">
    <location>
        <begin position="6"/>
        <end position="22"/>
    </location>
</feature>
<gene>
    <name evidence="2" type="ORF">S01H4_47372</name>
</gene>